<accession>A0A059KNV9</accession>
<name>A0A059KNV9_9BURK</name>
<evidence type="ECO:0000259" key="3">
    <source>
        <dbReference type="PROSITE" id="PS51832"/>
    </source>
</evidence>
<dbReference type="SMART" id="SM00471">
    <property type="entry name" value="HDc"/>
    <property type="match status" value="1"/>
</dbReference>
<dbReference type="Pfam" id="PF13487">
    <property type="entry name" value="HD_5"/>
    <property type="match status" value="1"/>
</dbReference>
<dbReference type="PANTHER" id="PTHR45228">
    <property type="entry name" value="CYCLIC DI-GMP PHOSPHODIESTERASE TM_0186-RELATED"/>
    <property type="match status" value="1"/>
</dbReference>
<dbReference type="GO" id="GO:0000160">
    <property type="term" value="P:phosphorelay signal transduction system"/>
    <property type="evidence" value="ECO:0007669"/>
    <property type="project" value="InterPro"/>
</dbReference>
<dbReference type="InterPro" id="IPR037522">
    <property type="entry name" value="HD_GYP_dom"/>
</dbReference>
<dbReference type="STRING" id="34103.SAMN05421778_102283"/>
<evidence type="ECO:0000313" key="5">
    <source>
        <dbReference type="Proteomes" id="UP000026714"/>
    </source>
</evidence>
<dbReference type="Pfam" id="PF00072">
    <property type="entry name" value="Response_reg"/>
    <property type="match status" value="1"/>
</dbReference>
<gene>
    <name evidence="4" type="ORF">X805_13770</name>
</gene>
<comment type="caution">
    <text evidence="4">The sequence shown here is derived from an EMBL/GenBank/DDBJ whole genome shotgun (WGS) entry which is preliminary data.</text>
</comment>
<dbReference type="SMART" id="SM00448">
    <property type="entry name" value="REC"/>
    <property type="match status" value="1"/>
</dbReference>
<dbReference type="SUPFAM" id="SSF109604">
    <property type="entry name" value="HD-domain/PDEase-like"/>
    <property type="match status" value="1"/>
</dbReference>
<dbReference type="eggNOG" id="COG3437">
    <property type="taxonomic scope" value="Bacteria"/>
</dbReference>
<dbReference type="SUPFAM" id="SSF52172">
    <property type="entry name" value="CheY-like"/>
    <property type="match status" value="1"/>
</dbReference>
<dbReference type="PANTHER" id="PTHR45228:SF1">
    <property type="entry name" value="CYCLIC DI-GMP PHOSPHODIESTERASE TM_0186"/>
    <property type="match status" value="1"/>
</dbReference>
<protein>
    <submittedName>
        <fullName evidence="4">Response regulator containing a CheY-like receiver domain and an HD-GYP domain protein</fullName>
    </submittedName>
</protein>
<feature type="domain" description="Response regulatory" evidence="2">
    <location>
        <begin position="2"/>
        <end position="119"/>
    </location>
</feature>
<dbReference type="InterPro" id="IPR052020">
    <property type="entry name" value="Cyclic_di-GMP/3'3'-cGAMP_PDE"/>
</dbReference>
<dbReference type="PATRIC" id="fig|1286631.3.peg.1359"/>
<dbReference type="InterPro" id="IPR001789">
    <property type="entry name" value="Sig_transdc_resp-reg_receiver"/>
</dbReference>
<dbReference type="CDD" id="cd00077">
    <property type="entry name" value="HDc"/>
    <property type="match status" value="1"/>
</dbReference>
<feature type="modified residue" description="4-aspartylphosphate" evidence="1">
    <location>
        <position position="52"/>
    </location>
</feature>
<evidence type="ECO:0000259" key="2">
    <source>
        <dbReference type="PROSITE" id="PS50110"/>
    </source>
</evidence>
<dbReference type="AlphaFoldDB" id="A0A059KNV9"/>
<dbReference type="Proteomes" id="UP000026714">
    <property type="component" value="Unassembled WGS sequence"/>
</dbReference>
<dbReference type="InterPro" id="IPR011006">
    <property type="entry name" value="CheY-like_superfamily"/>
</dbReference>
<organism evidence="4 5">
    <name type="scientific">Sphaerotilus natans subsp. natans DSM 6575</name>
    <dbReference type="NCBI Taxonomy" id="1286631"/>
    <lineage>
        <taxon>Bacteria</taxon>
        <taxon>Pseudomonadati</taxon>
        <taxon>Pseudomonadota</taxon>
        <taxon>Betaproteobacteria</taxon>
        <taxon>Burkholderiales</taxon>
        <taxon>Sphaerotilaceae</taxon>
        <taxon>Sphaerotilus</taxon>
    </lineage>
</organism>
<keyword evidence="1" id="KW-0597">Phosphoprotein</keyword>
<sequence>MQIVIVDDNRVNVALLKALARQLSEVPSVDFTDPVPALQWCLTHDFDLLLLDYMMPVVDGLSFIEQLRLHPGKADVPILMITASHEAQVRYDALARGASDFLTKPVDRPEFLARAKNMLALRRSQKALAERAATLAEEVERATRVIAEREYDTILRLSRAAEYRDPETGLHLVRMALYSRLIGRQLGLPEAMLDMLHRAAPMHDIGKVGTPDHILLKPGRLDDREMVIMREHAAIGYQILRDSPSPLLRMAAVIAHSHHEKFDGSGYPQGLRGEAIPLVGRIVAVADVFDALTSKRPYKKAWPLEQARSFLVDNAGSHFDPDCVEALLSAWSEVIAIHDHHQDSLPEEPGQAATPTRTAA</sequence>
<proteinExistence type="predicted"/>
<dbReference type="PROSITE" id="PS51832">
    <property type="entry name" value="HD_GYP"/>
    <property type="match status" value="1"/>
</dbReference>
<feature type="domain" description="HD-GYP" evidence="3">
    <location>
        <begin position="146"/>
        <end position="343"/>
    </location>
</feature>
<dbReference type="InterPro" id="IPR003607">
    <property type="entry name" value="HD/PDEase_dom"/>
</dbReference>
<dbReference type="EMBL" id="AZRA01000032">
    <property type="protein sequence ID" value="KDB53015.1"/>
    <property type="molecule type" value="Genomic_DNA"/>
</dbReference>
<keyword evidence="5" id="KW-1185">Reference proteome</keyword>
<dbReference type="RefSeq" id="WP_051631717.1">
    <property type="nucleotide sequence ID" value="NZ_AZRA01000032.1"/>
</dbReference>
<evidence type="ECO:0000256" key="1">
    <source>
        <dbReference type="PROSITE-ProRule" id="PRU00169"/>
    </source>
</evidence>
<evidence type="ECO:0000313" key="4">
    <source>
        <dbReference type="EMBL" id="KDB53015.1"/>
    </source>
</evidence>
<dbReference type="Gene3D" id="1.10.3210.10">
    <property type="entry name" value="Hypothetical protein af1432"/>
    <property type="match status" value="1"/>
</dbReference>
<dbReference type="GO" id="GO:0008081">
    <property type="term" value="F:phosphoric diester hydrolase activity"/>
    <property type="evidence" value="ECO:0007669"/>
    <property type="project" value="UniProtKB-ARBA"/>
</dbReference>
<dbReference type="PROSITE" id="PS50110">
    <property type="entry name" value="RESPONSE_REGULATORY"/>
    <property type="match status" value="1"/>
</dbReference>
<reference evidence="4 5" key="1">
    <citation type="journal article" date="2014" name="FEMS Microbiol. Ecol.">
        <title>Sphaerotilus natans encrusted with nanoball-shaped Fe(III) oxide minerals formed by nitrate-reducing mixotrophic Fe(II) oxidation.</title>
        <authorList>
            <person name="Park S."/>
            <person name="Kim D.H."/>
            <person name="Lee J.H."/>
            <person name="Hur H.G."/>
        </authorList>
    </citation>
    <scope>NUCLEOTIDE SEQUENCE [LARGE SCALE GENOMIC DNA]</scope>
    <source>
        <strain evidence="4 5">DSM 6575</strain>
    </source>
</reference>
<dbReference type="Gene3D" id="3.40.50.2300">
    <property type="match status" value="1"/>
</dbReference>
<dbReference type="CDD" id="cd17551">
    <property type="entry name" value="REC_RpfG-like"/>
    <property type="match status" value="1"/>
</dbReference>